<sequence>MSERQVQNITTTPPRRRKGGVQTNGRFQGTRPTVMKLETLSAKLKTSLSLDFDTKEWQLTIIQRILQRYDVIFTAGTSYGKSLIFEGVAAMAGKKRVCIVVTPLKALDLDEELRLEEADDGALEMDEEEVWEDDGDEEDGEDDE</sequence>
<gene>
    <name evidence="3" type="ORF">M407DRAFT_17774</name>
</gene>
<dbReference type="GO" id="GO:0003676">
    <property type="term" value="F:nucleic acid binding"/>
    <property type="evidence" value="ECO:0007669"/>
    <property type="project" value="InterPro"/>
</dbReference>
<dbReference type="Pfam" id="PF00270">
    <property type="entry name" value="DEAD"/>
    <property type="match status" value="1"/>
</dbReference>
<dbReference type="SUPFAM" id="SSF52540">
    <property type="entry name" value="P-loop containing nucleoside triphosphate hydrolases"/>
    <property type="match status" value="1"/>
</dbReference>
<feature type="region of interest" description="Disordered" evidence="1">
    <location>
        <begin position="117"/>
        <end position="144"/>
    </location>
</feature>
<dbReference type="STRING" id="1051891.A0A0C3MIK1"/>
<dbReference type="OrthoDB" id="2499463at2759"/>
<proteinExistence type="predicted"/>
<name>A0A0C3MIK1_9AGAM</name>
<accession>A0A0C3MIK1</accession>
<protein>
    <recommendedName>
        <fullName evidence="2">DEAD/DEAH-box helicase domain-containing protein</fullName>
    </recommendedName>
</protein>
<dbReference type="Proteomes" id="UP000054248">
    <property type="component" value="Unassembled WGS sequence"/>
</dbReference>
<evidence type="ECO:0000313" key="3">
    <source>
        <dbReference type="EMBL" id="KIO33522.1"/>
    </source>
</evidence>
<feature type="region of interest" description="Disordered" evidence="1">
    <location>
        <begin position="1"/>
        <end position="28"/>
    </location>
</feature>
<dbReference type="AlphaFoldDB" id="A0A0C3MIK1"/>
<dbReference type="GO" id="GO:0005524">
    <property type="term" value="F:ATP binding"/>
    <property type="evidence" value="ECO:0007669"/>
    <property type="project" value="InterPro"/>
</dbReference>
<dbReference type="Gene3D" id="3.40.50.300">
    <property type="entry name" value="P-loop containing nucleotide triphosphate hydrolases"/>
    <property type="match status" value="1"/>
</dbReference>
<evidence type="ECO:0000259" key="2">
    <source>
        <dbReference type="Pfam" id="PF00270"/>
    </source>
</evidence>
<evidence type="ECO:0000256" key="1">
    <source>
        <dbReference type="SAM" id="MobiDB-lite"/>
    </source>
</evidence>
<dbReference type="EMBL" id="KN822948">
    <property type="protein sequence ID" value="KIO33522.1"/>
    <property type="molecule type" value="Genomic_DNA"/>
</dbReference>
<feature type="domain" description="DEAD/DEAH-box helicase" evidence="2">
    <location>
        <begin position="57"/>
        <end position="117"/>
    </location>
</feature>
<dbReference type="InterPro" id="IPR027417">
    <property type="entry name" value="P-loop_NTPase"/>
</dbReference>
<organism evidence="3 4">
    <name type="scientific">Tulasnella calospora MUT 4182</name>
    <dbReference type="NCBI Taxonomy" id="1051891"/>
    <lineage>
        <taxon>Eukaryota</taxon>
        <taxon>Fungi</taxon>
        <taxon>Dikarya</taxon>
        <taxon>Basidiomycota</taxon>
        <taxon>Agaricomycotina</taxon>
        <taxon>Agaricomycetes</taxon>
        <taxon>Cantharellales</taxon>
        <taxon>Tulasnellaceae</taxon>
        <taxon>Tulasnella</taxon>
    </lineage>
</organism>
<evidence type="ECO:0000313" key="4">
    <source>
        <dbReference type="Proteomes" id="UP000054248"/>
    </source>
</evidence>
<reference evidence="3 4" key="1">
    <citation type="submission" date="2014-04" db="EMBL/GenBank/DDBJ databases">
        <authorList>
            <consortium name="DOE Joint Genome Institute"/>
            <person name="Kuo A."/>
            <person name="Girlanda M."/>
            <person name="Perotto S."/>
            <person name="Kohler A."/>
            <person name="Nagy L.G."/>
            <person name="Floudas D."/>
            <person name="Copeland A."/>
            <person name="Barry K.W."/>
            <person name="Cichocki N."/>
            <person name="Veneault-Fourrey C."/>
            <person name="LaButti K."/>
            <person name="Lindquist E.A."/>
            <person name="Lipzen A."/>
            <person name="Lundell T."/>
            <person name="Morin E."/>
            <person name="Murat C."/>
            <person name="Sun H."/>
            <person name="Tunlid A."/>
            <person name="Henrissat B."/>
            <person name="Grigoriev I.V."/>
            <person name="Hibbett D.S."/>
            <person name="Martin F."/>
            <person name="Nordberg H.P."/>
            <person name="Cantor M.N."/>
            <person name="Hua S.X."/>
        </authorList>
    </citation>
    <scope>NUCLEOTIDE SEQUENCE [LARGE SCALE GENOMIC DNA]</scope>
    <source>
        <strain evidence="3 4">MUT 4182</strain>
    </source>
</reference>
<dbReference type="InterPro" id="IPR011545">
    <property type="entry name" value="DEAD/DEAH_box_helicase_dom"/>
</dbReference>
<keyword evidence="4" id="KW-1185">Reference proteome</keyword>
<dbReference type="HOGENOM" id="CLU_1797871_0_0_1"/>
<feature type="compositionally biased region" description="Polar residues" evidence="1">
    <location>
        <begin position="1"/>
        <end position="13"/>
    </location>
</feature>
<reference evidence="4" key="2">
    <citation type="submission" date="2015-01" db="EMBL/GenBank/DDBJ databases">
        <title>Evolutionary Origins and Diversification of the Mycorrhizal Mutualists.</title>
        <authorList>
            <consortium name="DOE Joint Genome Institute"/>
            <consortium name="Mycorrhizal Genomics Consortium"/>
            <person name="Kohler A."/>
            <person name="Kuo A."/>
            <person name="Nagy L.G."/>
            <person name="Floudas D."/>
            <person name="Copeland A."/>
            <person name="Barry K.W."/>
            <person name="Cichocki N."/>
            <person name="Veneault-Fourrey C."/>
            <person name="LaButti K."/>
            <person name="Lindquist E.A."/>
            <person name="Lipzen A."/>
            <person name="Lundell T."/>
            <person name="Morin E."/>
            <person name="Murat C."/>
            <person name="Riley R."/>
            <person name="Ohm R."/>
            <person name="Sun H."/>
            <person name="Tunlid A."/>
            <person name="Henrissat B."/>
            <person name="Grigoriev I.V."/>
            <person name="Hibbett D.S."/>
            <person name="Martin F."/>
        </authorList>
    </citation>
    <scope>NUCLEOTIDE SEQUENCE [LARGE SCALE GENOMIC DNA]</scope>
    <source>
        <strain evidence="4">MUT 4182</strain>
    </source>
</reference>